<dbReference type="FunFam" id="3.30.420.10:FF:000007">
    <property type="entry name" value="Interferon-stimulated exonuclease gene 20"/>
    <property type="match status" value="1"/>
</dbReference>
<protein>
    <recommendedName>
        <fullName evidence="3">RNA exonuclease 4</fullName>
    </recommendedName>
</protein>
<evidence type="ECO:0000256" key="10">
    <source>
        <dbReference type="SAM" id="MobiDB-lite"/>
    </source>
</evidence>
<proteinExistence type="inferred from homology"/>
<feature type="domain" description="Exonuclease" evidence="11">
    <location>
        <begin position="68"/>
        <end position="233"/>
    </location>
</feature>
<sequence>MAKPKRTSHKKTVTKKPTTSNWERLRPQLTKGAKKKGSKHAARDLAEALQQAKATKTVKKPHTVAPDTYVALDCEMVGVGSNGRESALARCSVVDEQGKVLYDRHVQVDERVTDFRTKYSGVRAKDLKHDSVTFRDCQQKVAALLRGKILVGHALSNDLKVLLLPHPRQQMRDTARWPPLMRTTRHGKRRPRKLRDLVLEHLDRKIQEGEHGSVEDATAAMDLYKLFAADWEASLRLSA</sequence>
<dbReference type="OrthoDB" id="16516at2759"/>
<dbReference type="SUPFAM" id="SSF53098">
    <property type="entry name" value="Ribonuclease H-like"/>
    <property type="match status" value="1"/>
</dbReference>
<dbReference type="PANTHER" id="PTHR12801">
    <property type="entry name" value="RNA EXONUCLEASE REXO1 / RECO3 FAMILY MEMBER-RELATED"/>
    <property type="match status" value="1"/>
</dbReference>
<evidence type="ECO:0000259" key="11">
    <source>
        <dbReference type="SMART" id="SM00479"/>
    </source>
</evidence>
<keyword evidence="7" id="KW-0269">Exonuclease</keyword>
<evidence type="ECO:0000256" key="3">
    <source>
        <dbReference type="ARBA" id="ARBA00016937"/>
    </source>
</evidence>
<evidence type="ECO:0000256" key="7">
    <source>
        <dbReference type="ARBA" id="ARBA00022839"/>
    </source>
</evidence>
<evidence type="ECO:0000256" key="8">
    <source>
        <dbReference type="ARBA" id="ARBA00023242"/>
    </source>
</evidence>
<feature type="region of interest" description="Disordered" evidence="10">
    <location>
        <begin position="1"/>
        <end position="39"/>
    </location>
</feature>
<comment type="caution">
    <text evidence="12">The sequence shown here is derived from an EMBL/GenBank/DDBJ whole genome shotgun (WGS) entry which is preliminary data.</text>
</comment>
<dbReference type="InterPro" id="IPR012337">
    <property type="entry name" value="RNaseH-like_sf"/>
</dbReference>
<evidence type="ECO:0000256" key="9">
    <source>
        <dbReference type="ARBA" id="ARBA00025599"/>
    </source>
</evidence>
<dbReference type="GO" id="GO:0008408">
    <property type="term" value="F:3'-5' exonuclease activity"/>
    <property type="evidence" value="ECO:0007669"/>
    <property type="project" value="InterPro"/>
</dbReference>
<comment type="function">
    <text evidence="9">Exoribonuclease involved in ribosome biosynthesis. Involved in the processing of ITS1, the internal transcribed spacer localized between the 18S and 5.8S rRNAs.</text>
</comment>
<comment type="similarity">
    <text evidence="2">Belongs to the REXO4 family.</text>
</comment>
<gene>
    <name evidence="12" type="ORF">PECAL_5P02560</name>
</gene>
<dbReference type="InterPro" id="IPR036397">
    <property type="entry name" value="RNaseH_sf"/>
</dbReference>
<evidence type="ECO:0000313" key="13">
    <source>
        <dbReference type="Proteomes" id="UP000789595"/>
    </source>
</evidence>
<dbReference type="Pfam" id="PF00929">
    <property type="entry name" value="RNase_T"/>
    <property type="match status" value="1"/>
</dbReference>
<dbReference type="AlphaFoldDB" id="A0A8J2SX68"/>
<keyword evidence="6" id="KW-0378">Hydrolase</keyword>
<dbReference type="InterPro" id="IPR047021">
    <property type="entry name" value="REXO1/3/4-like"/>
</dbReference>
<accession>A0A8J2SX68</accession>
<dbReference type="Gene3D" id="3.30.420.10">
    <property type="entry name" value="Ribonuclease H-like superfamily/Ribonuclease H"/>
    <property type="match status" value="1"/>
</dbReference>
<name>A0A8J2SX68_9STRA</name>
<organism evidence="12 13">
    <name type="scientific">Pelagomonas calceolata</name>
    <dbReference type="NCBI Taxonomy" id="35677"/>
    <lineage>
        <taxon>Eukaryota</taxon>
        <taxon>Sar</taxon>
        <taxon>Stramenopiles</taxon>
        <taxon>Ochrophyta</taxon>
        <taxon>Pelagophyceae</taxon>
        <taxon>Pelagomonadales</taxon>
        <taxon>Pelagomonadaceae</taxon>
        <taxon>Pelagomonas</taxon>
    </lineage>
</organism>
<evidence type="ECO:0000256" key="6">
    <source>
        <dbReference type="ARBA" id="ARBA00022801"/>
    </source>
</evidence>
<comment type="subcellular location">
    <subcellularLocation>
        <location evidence="1">Nucleus</location>
    </subcellularLocation>
</comment>
<dbReference type="SMART" id="SM00479">
    <property type="entry name" value="EXOIII"/>
    <property type="match status" value="1"/>
</dbReference>
<keyword evidence="13" id="KW-1185">Reference proteome</keyword>
<evidence type="ECO:0000256" key="2">
    <source>
        <dbReference type="ARBA" id="ARBA00010489"/>
    </source>
</evidence>
<keyword evidence="8" id="KW-0539">Nucleus</keyword>
<evidence type="ECO:0000313" key="12">
    <source>
        <dbReference type="EMBL" id="CAH0375717.1"/>
    </source>
</evidence>
<evidence type="ECO:0000256" key="5">
    <source>
        <dbReference type="ARBA" id="ARBA00022722"/>
    </source>
</evidence>
<dbReference type="GO" id="GO:0003676">
    <property type="term" value="F:nucleic acid binding"/>
    <property type="evidence" value="ECO:0007669"/>
    <property type="project" value="InterPro"/>
</dbReference>
<reference evidence="12" key="1">
    <citation type="submission" date="2021-11" db="EMBL/GenBank/DDBJ databases">
        <authorList>
            <consortium name="Genoscope - CEA"/>
            <person name="William W."/>
        </authorList>
    </citation>
    <scope>NUCLEOTIDE SEQUENCE</scope>
</reference>
<dbReference type="InterPro" id="IPR013520">
    <property type="entry name" value="Ribonucl_H"/>
</dbReference>
<dbReference type="GO" id="GO:0005634">
    <property type="term" value="C:nucleus"/>
    <property type="evidence" value="ECO:0007669"/>
    <property type="project" value="UniProtKB-SubCell"/>
</dbReference>
<evidence type="ECO:0000256" key="4">
    <source>
        <dbReference type="ARBA" id="ARBA00022552"/>
    </source>
</evidence>
<dbReference type="PANTHER" id="PTHR12801:SF45">
    <property type="entry name" value="RNA EXONUCLEASE 4"/>
    <property type="match status" value="1"/>
</dbReference>
<feature type="compositionally biased region" description="Basic residues" evidence="10">
    <location>
        <begin position="1"/>
        <end position="14"/>
    </location>
</feature>
<dbReference type="InterPro" id="IPR037431">
    <property type="entry name" value="REX4_DEDDh_dom"/>
</dbReference>
<dbReference type="CDD" id="cd06144">
    <property type="entry name" value="REX4_like"/>
    <property type="match status" value="1"/>
</dbReference>
<keyword evidence="4" id="KW-0698">rRNA processing</keyword>
<keyword evidence="5" id="KW-0540">Nuclease</keyword>
<dbReference type="GO" id="GO:0006364">
    <property type="term" value="P:rRNA processing"/>
    <property type="evidence" value="ECO:0007669"/>
    <property type="project" value="UniProtKB-KW"/>
</dbReference>
<dbReference type="EMBL" id="CAKKNE010000005">
    <property type="protein sequence ID" value="CAH0375717.1"/>
    <property type="molecule type" value="Genomic_DNA"/>
</dbReference>
<dbReference type="Proteomes" id="UP000789595">
    <property type="component" value="Unassembled WGS sequence"/>
</dbReference>
<evidence type="ECO:0000256" key="1">
    <source>
        <dbReference type="ARBA" id="ARBA00004123"/>
    </source>
</evidence>